<evidence type="ECO:0000256" key="14">
    <source>
        <dbReference type="ARBA" id="ARBA00023264"/>
    </source>
</evidence>
<gene>
    <name evidence="19" type="primary">pgsA</name>
    <name evidence="19" type="ORF">INF28_00990</name>
</gene>
<feature type="transmembrane region" description="Helical" evidence="18">
    <location>
        <begin position="131"/>
        <end position="150"/>
    </location>
</feature>
<dbReference type="AlphaFoldDB" id="A0A9D5M1N5"/>
<keyword evidence="10 18" id="KW-1133">Transmembrane helix</keyword>
<dbReference type="GO" id="GO:0008444">
    <property type="term" value="F:CDP-diacylglycerol-glycerol-3-phosphate 3-phosphatidyltransferase activity"/>
    <property type="evidence" value="ECO:0007669"/>
    <property type="project" value="UniProtKB-UniRule"/>
</dbReference>
<evidence type="ECO:0000313" key="19">
    <source>
        <dbReference type="EMBL" id="MBE5039044.1"/>
    </source>
</evidence>
<comment type="function">
    <text evidence="1">This protein catalyzes the committed step to the synthesis of the acidic phospholipids.</text>
</comment>
<dbReference type="NCBIfam" id="TIGR00560">
    <property type="entry name" value="pgsA"/>
    <property type="match status" value="1"/>
</dbReference>
<keyword evidence="7" id="KW-0444">Lipid biosynthesis</keyword>
<comment type="catalytic activity">
    <reaction evidence="15">
        <text>a CDP-1,2-diacyl-sn-glycerol + sn-glycerol 3-phosphate = a 1,2-diacyl-sn-glycero-3-phospho-(1'-sn-glycero-3'-phosphate) + CMP + H(+)</text>
        <dbReference type="Rhea" id="RHEA:12593"/>
        <dbReference type="ChEBI" id="CHEBI:15378"/>
        <dbReference type="ChEBI" id="CHEBI:57597"/>
        <dbReference type="ChEBI" id="CHEBI:58332"/>
        <dbReference type="ChEBI" id="CHEBI:60110"/>
        <dbReference type="ChEBI" id="CHEBI:60377"/>
        <dbReference type="EC" id="2.7.8.5"/>
    </reaction>
</comment>
<dbReference type="PANTHER" id="PTHR14269">
    <property type="entry name" value="CDP-DIACYLGLYCEROL--GLYCEROL-3-PHOSPHATE 3-PHOSPHATIDYLTRANSFERASE-RELATED"/>
    <property type="match status" value="1"/>
</dbReference>
<comment type="subcellular location">
    <subcellularLocation>
        <location evidence="2">Membrane</location>
        <topology evidence="2">Multi-pass membrane protein</topology>
    </subcellularLocation>
</comment>
<protein>
    <recommendedName>
        <fullName evidence="6 16">CDP-diacylglycerol--glycerol-3-phosphate 3-phosphatidyltransferase</fullName>
        <ecNumber evidence="5 16">2.7.8.5</ecNumber>
    </recommendedName>
</protein>
<evidence type="ECO:0000256" key="2">
    <source>
        <dbReference type="ARBA" id="ARBA00004141"/>
    </source>
</evidence>
<feature type="transmembrane region" description="Helical" evidence="18">
    <location>
        <begin position="12"/>
        <end position="40"/>
    </location>
</feature>
<keyword evidence="20" id="KW-1185">Reference proteome</keyword>
<evidence type="ECO:0000256" key="17">
    <source>
        <dbReference type="RuleBase" id="RU003750"/>
    </source>
</evidence>
<evidence type="ECO:0000256" key="15">
    <source>
        <dbReference type="ARBA" id="ARBA00048586"/>
    </source>
</evidence>
<dbReference type="PIRSF" id="PIRSF000847">
    <property type="entry name" value="Phos_ph_gly_syn"/>
    <property type="match status" value="1"/>
</dbReference>
<keyword evidence="12 18" id="KW-0472">Membrane</keyword>
<keyword evidence="9 18" id="KW-0812">Transmembrane</keyword>
<keyword evidence="14" id="KW-1208">Phospholipid metabolism</keyword>
<dbReference type="GO" id="GO:0046474">
    <property type="term" value="P:glycerophospholipid biosynthetic process"/>
    <property type="evidence" value="ECO:0007669"/>
    <property type="project" value="TreeGrafter"/>
</dbReference>
<feature type="transmembrane region" description="Helical" evidence="18">
    <location>
        <begin position="156"/>
        <end position="178"/>
    </location>
</feature>
<evidence type="ECO:0000256" key="7">
    <source>
        <dbReference type="ARBA" id="ARBA00022516"/>
    </source>
</evidence>
<comment type="similarity">
    <text evidence="4 17">Belongs to the CDP-alcohol phosphatidyltransferase class-I family.</text>
</comment>
<evidence type="ECO:0000313" key="20">
    <source>
        <dbReference type="Proteomes" id="UP000806542"/>
    </source>
</evidence>
<proteinExistence type="inferred from homology"/>
<evidence type="ECO:0000256" key="5">
    <source>
        <dbReference type="ARBA" id="ARBA00013170"/>
    </source>
</evidence>
<dbReference type="EMBL" id="JADCKB010000001">
    <property type="protein sequence ID" value="MBE5039044.1"/>
    <property type="molecule type" value="Genomic_DNA"/>
</dbReference>
<keyword evidence="13" id="KW-0594">Phospholipid biosynthesis</keyword>
<dbReference type="InterPro" id="IPR048254">
    <property type="entry name" value="CDP_ALCOHOL_P_TRANSF_CS"/>
</dbReference>
<dbReference type="InterPro" id="IPR000462">
    <property type="entry name" value="CDP-OH_P_trans"/>
</dbReference>
<evidence type="ECO:0000256" key="1">
    <source>
        <dbReference type="ARBA" id="ARBA00003973"/>
    </source>
</evidence>
<reference evidence="19" key="1">
    <citation type="submission" date="2020-10" db="EMBL/GenBank/DDBJ databases">
        <title>ChiBAC.</title>
        <authorList>
            <person name="Zenner C."/>
            <person name="Hitch T.C.A."/>
            <person name="Clavel T."/>
        </authorList>
    </citation>
    <scope>NUCLEOTIDE SEQUENCE</scope>
    <source>
        <strain evidence="19">DSM 107454</strain>
    </source>
</reference>
<evidence type="ECO:0000256" key="11">
    <source>
        <dbReference type="ARBA" id="ARBA00023098"/>
    </source>
</evidence>
<dbReference type="PROSITE" id="PS00379">
    <property type="entry name" value="CDP_ALCOHOL_P_TRANSF"/>
    <property type="match status" value="1"/>
</dbReference>
<comment type="pathway">
    <text evidence="3">Phospholipid metabolism; phosphatidylglycerol biosynthesis; phosphatidylglycerol from CDP-diacylglycerol: step 1/2.</text>
</comment>
<evidence type="ECO:0000256" key="13">
    <source>
        <dbReference type="ARBA" id="ARBA00023209"/>
    </source>
</evidence>
<evidence type="ECO:0000256" key="6">
    <source>
        <dbReference type="ARBA" id="ARBA00014944"/>
    </source>
</evidence>
<evidence type="ECO:0000256" key="3">
    <source>
        <dbReference type="ARBA" id="ARBA00005042"/>
    </source>
</evidence>
<dbReference type="GO" id="GO:0016020">
    <property type="term" value="C:membrane"/>
    <property type="evidence" value="ECO:0007669"/>
    <property type="project" value="UniProtKB-SubCell"/>
</dbReference>
<dbReference type="Gene3D" id="1.20.120.1760">
    <property type="match status" value="1"/>
</dbReference>
<evidence type="ECO:0000256" key="4">
    <source>
        <dbReference type="ARBA" id="ARBA00010441"/>
    </source>
</evidence>
<dbReference type="InterPro" id="IPR050324">
    <property type="entry name" value="CDP-alcohol_PTase-I"/>
</dbReference>
<keyword evidence="8 17" id="KW-0808">Transferase</keyword>
<dbReference type="Proteomes" id="UP000806542">
    <property type="component" value="Unassembled WGS sequence"/>
</dbReference>
<organism evidence="19 20">
    <name type="scientific">Ructibacterium gallinarum</name>
    <dbReference type="NCBI Taxonomy" id="2779355"/>
    <lineage>
        <taxon>Bacteria</taxon>
        <taxon>Bacillati</taxon>
        <taxon>Bacillota</taxon>
        <taxon>Clostridia</taxon>
        <taxon>Eubacteriales</taxon>
        <taxon>Oscillospiraceae</taxon>
        <taxon>Ructibacterium</taxon>
    </lineage>
</organism>
<dbReference type="InterPro" id="IPR043130">
    <property type="entry name" value="CDP-OH_PTrfase_TM_dom"/>
</dbReference>
<evidence type="ECO:0000256" key="8">
    <source>
        <dbReference type="ARBA" id="ARBA00022679"/>
    </source>
</evidence>
<evidence type="ECO:0000256" key="9">
    <source>
        <dbReference type="ARBA" id="ARBA00022692"/>
    </source>
</evidence>
<dbReference type="EC" id="2.7.8.5" evidence="5 16"/>
<dbReference type="InterPro" id="IPR004570">
    <property type="entry name" value="Phosphatidylglycerol_P_synth"/>
</dbReference>
<evidence type="ECO:0000256" key="10">
    <source>
        <dbReference type="ARBA" id="ARBA00022989"/>
    </source>
</evidence>
<name>A0A9D5M1N5_9FIRM</name>
<evidence type="ECO:0000256" key="18">
    <source>
        <dbReference type="SAM" id="Phobius"/>
    </source>
</evidence>
<keyword evidence="11" id="KW-0443">Lipid metabolism</keyword>
<evidence type="ECO:0000256" key="12">
    <source>
        <dbReference type="ARBA" id="ARBA00023136"/>
    </source>
</evidence>
<dbReference type="RefSeq" id="WP_226391595.1">
    <property type="nucleotide sequence ID" value="NZ_JADCKB010000001.1"/>
</dbReference>
<accession>A0A9D5M1N5</accession>
<dbReference type="PANTHER" id="PTHR14269:SF62">
    <property type="entry name" value="CDP-DIACYLGLYCEROL--GLYCEROL-3-PHOSPHATE 3-PHOSPHATIDYLTRANSFERASE 1, CHLOROPLASTIC"/>
    <property type="match status" value="1"/>
</dbReference>
<comment type="caution">
    <text evidence="19">The sequence shown here is derived from an EMBL/GenBank/DDBJ whole genome shotgun (WGS) entry which is preliminary data.</text>
</comment>
<feature type="transmembrane region" description="Helical" evidence="18">
    <location>
        <begin position="87"/>
        <end position="110"/>
    </location>
</feature>
<dbReference type="Pfam" id="PF01066">
    <property type="entry name" value="CDP-OH_P_transf"/>
    <property type="match status" value="1"/>
</dbReference>
<evidence type="ECO:0000256" key="16">
    <source>
        <dbReference type="NCBIfam" id="TIGR00560"/>
    </source>
</evidence>
<sequence>MNTPNKLTLLRVVLIPVYMVLYLCCGTAGLYGALIVFLLATLTDNLDGYLARKNGQITTFGKLMDPLADKMLNMAALISFVERDVPYVTAGVVMVILARELIVTGVRLIAMGENKVIAASMWGKAKTVSQFALVVAVMLFEIVTAHFPQMEIYGRMVILVLVILAVILTVYSGVDYIVKNRKLINFK</sequence>